<protein>
    <recommendedName>
        <fullName evidence="1">DUF7920 domain-containing protein</fullName>
    </recommendedName>
</protein>
<dbReference type="EMBL" id="SPLM01000110">
    <property type="protein sequence ID" value="TMW58923.1"/>
    <property type="molecule type" value="Genomic_DNA"/>
</dbReference>
<sequence>MLGFAAPRTQLSLDVRTVVDGLISTADTDEEQSHLVTHMRRGLEQLESFMRQAHTDPTTGAVFSDFEAMVKHSSKVWEDHVDRAVQDKRSMKVNERRLQASLRLPLSGVDLKVGRPGRPDDNVYQRDAYARQYMPRGNFIAEWKPESSTKPLYFPLLRAYRKFTGQEDDAEENGAVNSEVLSKFFTKPVAQSEYVISTTKENGEAAHLAVLQRSDGEYLFVVGSKNTHLVVQSYDDIERACEAGRVGNNGDPYLAAAPIARALLKKIESLSPENKKILCEFLAQTRVTASFENLSPGYQHVQLLDYLTEDTPVFYGLSFPSFDAIVPGADICVNPVLAYALMAKLGFQTVTYKVLPYTPDVMEATLHSIRASHQHEGAVNLFLDSEACVIGMEKYKTVWYVCLRAIRERAKSFLSHALPKKGEVDSHALSKCHVALQKRFLAIQVYLSLSDTVRDAYLALGEQFVTYLQHVHVEPCLKKDEGTQRRLRERVGALFPVVWREFLEYTKLSDQIHDEN</sequence>
<gene>
    <name evidence="2" type="ORF">Poli38472_007068</name>
</gene>
<evidence type="ECO:0000313" key="2">
    <source>
        <dbReference type="EMBL" id="TMW58923.1"/>
    </source>
</evidence>
<name>A0A8K1C9J5_PYTOL</name>
<evidence type="ECO:0000313" key="3">
    <source>
        <dbReference type="Proteomes" id="UP000794436"/>
    </source>
</evidence>
<comment type="caution">
    <text evidence="2">The sequence shown here is derived from an EMBL/GenBank/DDBJ whole genome shotgun (WGS) entry which is preliminary data.</text>
</comment>
<reference evidence="2" key="1">
    <citation type="submission" date="2019-03" db="EMBL/GenBank/DDBJ databases">
        <title>Long read genome sequence of the mycoparasitic Pythium oligandrum ATCC 38472 isolated from sugarbeet rhizosphere.</title>
        <authorList>
            <person name="Gaulin E."/>
        </authorList>
    </citation>
    <scope>NUCLEOTIDE SEQUENCE</scope>
    <source>
        <strain evidence="2">ATCC 38472_TT</strain>
    </source>
</reference>
<dbReference type="Pfam" id="PF25536">
    <property type="entry name" value="DUF7920"/>
    <property type="match status" value="1"/>
</dbReference>
<dbReference type="InterPro" id="IPR057680">
    <property type="entry name" value="DUF7920"/>
</dbReference>
<dbReference type="PANTHER" id="PTHR38566:SF1">
    <property type="entry name" value="CHROMOSOME UNDETERMINED SCAFFOLD_18, WHOLE GENOME SHOTGUN SEQUENCE"/>
    <property type="match status" value="1"/>
</dbReference>
<organism evidence="2 3">
    <name type="scientific">Pythium oligandrum</name>
    <name type="common">Mycoparasitic fungus</name>
    <dbReference type="NCBI Taxonomy" id="41045"/>
    <lineage>
        <taxon>Eukaryota</taxon>
        <taxon>Sar</taxon>
        <taxon>Stramenopiles</taxon>
        <taxon>Oomycota</taxon>
        <taxon>Peronosporomycetes</taxon>
        <taxon>Pythiales</taxon>
        <taxon>Pythiaceae</taxon>
        <taxon>Pythium</taxon>
    </lineage>
</organism>
<dbReference type="AlphaFoldDB" id="A0A8K1C9J5"/>
<evidence type="ECO:0000259" key="1">
    <source>
        <dbReference type="Pfam" id="PF25536"/>
    </source>
</evidence>
<dbReference type="Proteomes" id="UP000794436">
    <property type="component" value="Unassembled WGS sequence"/>
</dbReference>
<keyword evidence="3" id="KW-1185">Reference proteome</keyword>
<accession>A0A8K1C9J5</accession>
<feature type="domain" description="DUF7920" evidence="1">
    <location>
        <begin position="190"/>
        <end position="405"/>
    </location>
</feature>
<dbReference type="PANTHER" id="PTHR38566">
    <property type="entry name" value="RNA_LIG_T4_1 DOMAIN-CONTAINING PROTEIN"/>
    <property type="match status" value="1"/>
</dbReference>
<proteinExistence type="predicted"/>
<dbReference type="OrthoDB" id="430647at2759"/>